<evidence type="ECO:0000256" key="8">
    <source>
        <dbReference type="ARBA" id="ARBA00022737"/>
    </source>
</evidence>
<keyword evidence="9 17" id="KW-0547">Nucleotide-binding</keyword>
<keyword evidence="16" id="KW-0325">Glycoprotein</keyword>
<feature type="domain" description="Protein kinase" evidence="19">
    <location>
        <begin position="110"/>
        <end position="388"/>
    </location>
</feature>
<dbReference type="PROSITE" id="PS00107">
    <property type="entry name" value="PROTEIN_KINASE_ATP"/>
    <property type="match status" value="1"/>
</dbReference>
<evidence type="ECO:0000256" key="6">
    <source>
        <dbReference type="ARBA" id="ARBA00022692"/>
    </source>
</evidence>
<dbReference type="SUPFAM" id="SSF56112">
    <property type="entry name" value="Protein kinase-like (PK-like)"/>
    <property type="match status" value="1"/>
</dbReference>
<evidence type="ECO:0000256" key="16">
    <source>
        <dbReference type="ARBA" id="ARBA00023180"/>
    </source>
</evidence>
<evidence type="ECO:0000256" key="9">
    <source>
        <dbReference type="ARBA" id="ARBA00022741"/>
    </source>
</evidence>
<evidence type="ECO:0000256" key="11">
    <source>
        <dbReference type="ARBA" id="ARBA00022840"/>
    </source>
</evidence>
<feature type="transmembrane region" description="Helical" evidence="18">
    <location>
        <begin position="7"/>
        <end position="26"/>
    </location>
</feature>
<evidence type="ECO:0000256" key="3">
    <source>
        <dbReference type="ARBA" id="ARBA00022527"/>
    </source>
</evidence>
<dbReference type="AlphaFoldDB" id="A0AAD8P5P9"/>
<keyword evidence="12 18" id="KW-1133">Transmembrane helix</keyword>
<dbReference type="EMBL" id="JAUHHV010000002">
    <property type="protein sequence ID" value="KAK1432977.1"/>
    <property type="molecule type" value="Genomic_DNA"/>
</dbReference>
<dbReference type="Proteomes" id="UP001229421">
    <property type="component" value="Unassembled WGS sequence"/>
</dbReference>
<keyword evidence="13 18" id="KW-0472">Membrane</keyword>
<evidence type="ECO:0000256" key="2">
    <source>
        <dbReference type="ARBA" id="ARBA00022475"/>
    </source>
</evidence>
<keyword evidence="4" id="KW-0433">Leucine-rich repeat</keyword>
<evidence type="ECO:0000256" key="4">
    <source>
        <dbReference type="ARBA" id="ARBA00022614"/>
    </source>
</evidence>
<evidence type="ECO:0000256" key="7">
    <source>
        <dbReference type="ARBA" id="ARBA00022729"/>
    </source>
</evidence>
<dbReference type="GO" id="GO:0051707">
    <property type="term" value="P:response to other organism"/>
    <property type="evidence" value="ECO:0007669"/>
    <property type="project" value="UniProtKB-ARBA"/>
</dbReference>
<protein>
    <recommendedName>
        <fullName evidence="19">Protein kinase domain-containing protein</fullName>
    </recommendedName>
</protein>
<evidence type="ECO:0000256" key="1">
    <source>
        <dbReference type="ARBA" id="ARBA00004162"/>
    </source>
</evidence>
<accession>A0AAD8P5P9</accession>
<reference evidence="20" key="1">
    <citation type="journal article" date="2023" name="bioRxiv">
        <title>Improved chromosome-level genome assembly for marigold (Tagetes erecta).</title>
        <authorList>
            <person name="Jiang F."/>
            <person name="Yuan L."/>
            <person name="Wang S."/>
            <person name="Wang H."/>
            <person name="Xu D."/>
            <person name="Wang A."/>
            <person name="Fan W."/>
        </authorList>
    </citation>
    <scope>NUCLEOTIDE SEQUENCE</scope>
    <source>
        <strain evidence="20">WSJ</strain>
        <tissue evidence="20">Leaf</tissue>
    </source>
</reference>
<sequence length="442" mass="49631">MGCLLRLSFIIIIFFFFSFCLSSSPYDTITPDQQTTKVYSGPSTVGLVLFVVGLVILLIVLSIGVWWCFRCIQLRMTTTTTPPTDMEMSTSIEPGRTFTFQELEVATNSFGPENELGSGGFGVVYKGRLSNGTLVAVKRVHTAHNTPSHGLKEFEVELKFLIKIRHRNIVSFLGYCIHLEHRLLVLEYVPNGTLTQHLFPPNGNDSLLTWKQRVRIALDVALGLEYLHNGILMSAQFIHRDIQPNNILLDDQMRAKVANFGLVLITRKINPVYVSRFARTVGYTSPEYAKSGKVTTKLDVYAFGIILLELLTGRRAIDESVSRHKIHLGLWLQDPQEVIPVDTKIDQSDEKVRQSVIAVSDLAVQCINLDLDNRPEMQDVVHVLSKILDTLETAPHGDQSTTASTTDFFYDCPASDEITEEWEPEEAGTSRLITDTLYFSIS</sequence>
<dbReference type="InterPro" id="IPR052422">
    <property type="entry name" value="Auxin_Ser/Thr_Kinase"/>
</dbReference>
<dbReference type="PANTHER" id="PTHR47986:SF10">
    <property type="entry name" value="RECEPTOR-LIKE KINASE TMK4"/>
    <property type="match status" value="1"/>
</dbReference>
<dbReference type="Gene3D" id="3.30.200.20">
    <property type="entry name" value="Phosphorylase Kinase, domain 1"/>
    <property type="match status" value="1"/>
</dbReference>
<keyword evidence="21" id="KW-1185">Reference proteome</keyword>
<evidence type="ECO:0000256" key="14">
    <source>
        <dbReference type="ARBA" id="ARBA00023157"/>
    </source>
</evidence>
<dbReference type="InterPro" id="IPR001245">
    <property type="entry name" value="Ser-Thr/Tyr_kinase_cat_dom"/>
</dbReference>
<keyword evidence="6 18" id="KW-0812">Transmembrane</keyword>
<comment type="subcellular location">
    <subcellularLocation>
        <location evidence="1">Cell membrane</location>
        <topology evidence="1">Single-pass membrane protein</topology>
    </subcellularLocation>
</comment>
<keyword evidence="14" id="KW-1015">Disulfide bond</keyword>
<keyword evidence="8" id="KW-0677">Repeat</keyword>
<evidence type="ECO:0000256" key="18">
    <source>
        <dbReference type="SAM" id="Phobius"/>
    </source>
</evidence>
<evidence type="ECO:0000256" key="12">
    <source>
        <dbReference type="ARBA" id="ARBA00022989"/>
    </source>
</evidence>
<comment type="caution">
    <text evidence="20">The sequence shown here is derived from an EMBL/GenBank/DDBJ whole genome shotgun (WGS) entry which is preliminary data.</text>
</comment>
<gene>
    <name evidence="20" type="ORF">QVD17_09880</name>
</gene>
<dbReference type="GO" id="GO:0005524">
    <property type="term" value="F:ATP binding"/>
    <property type="evidence" value="ECO:0007669"/>
    <property type="project" value="UniProtKB-UniRule"/>
</dbReference>
<evidence type="ECO:0000256" key="10">
    <source>
        <dbReference type="ARBA" id="ARBA00022777"/>
    </source>
</evidence>
<keyword evidence="3" id="KW-0723">Serine/threonine-protein kinase</keyword>
<evidence type="ECO:0000256" key="13">
    <source>
        <dbReference type="ARBA" id="ARBA00023136"/>
    </source>
</evidence>
<dbReference type="Pfam" id="PF07714">
    <property type="entry name" value="PK_Tyr_Ser-Thr"/>
    <property type="match status" value="1"/>
</dbReference>
<dbReference type="FunFam" id="1.10.510.10:FF:000468">
    <property type="entry name" value="PTI1-like tyrosine-protein kinase 3"/>
    <property type="match status" value="1"/>
</dbReference>
<dbReference type="InterPro" id="IPR011009">
    <property type="entry name" value="Kinase-like_dom_sf"/>
</dbReference>
<organism evidence="20 21">
    <name type="scientific">Tagetes erecta</name>
    <name type="common">African marigold</name>
    <dbReference type="NCBI Taxonomy" id="13708"/>
    <lineage>
        <taxon>Eukaryota</taxon>
        <taxon>Viridiplantae</taxon>
        <taxon>Streptophyta</taxon>
        <taxon>Embryophyta</taxon>
        <taxon>Tracheophyta</taxon>
        <taxon>Spermatophyta</taxon>
        <taxon>Magnoliopsida</taxon>
        <taxon>eudicotyledons</taxon>
        <taxon>Gunneridae</taxon>
        <taxon>Pentapetalae</taxon>
        <taxon>asterids</taxon>
        <taxon>campanulids</taxon>
        <taxon>Asterales</taxon>
        <taxon>Asteraceae</taxon>
        <taxon>Asteroideae</taxon>
        <taxon>Heliantheae alliance</taxon>
        <taxon>Tageteae</taxon>
        <taxon>Tagetes</taxon>
    </lineage>
</organism>
<evidence type="ECO:0000256" key="15">
    <source>
        <dbReference type="ARBA" id="ARBA00023170"/>
    </source>
</evidence>
<evidence type="ECO:0000313" key="21">
    <source>
        <dbReference type="Proteomes" id="UP001229421"/>
    </source>
</evidence>
<dbReference type="Gene3D" id="1.10.510.10">
    <property type="entry name" value="Transferase(Phosphotransferase) domain 1"/>
    <property type="match status" value="1"/>
</dbReference>
<dbReference type="PANTHER" id="PTHR47986">
    <property type="entry name" value="OSJNBA0070M12.3 PROTEIN"/>
    <property type="match status" value="1"/>
</dbReference>
<keyword evidence="15" id="KW-0675">Receptor</keyword>
<dbReference type="InterPro" id="IPR017441">
    <property type="entry name" value="Protein_kinase_ATP_BS"/>
</dbReference>
<proteinExistence type="predicted"/>
<dbReference type="FunFam" id="3.30.200.20:FF:000039">
    <property type="entry name" value="receptor-like protein kinase FERONIA"/>
    <property type="match status" value="1"/>
</dbReference>
<feature type="transmembrane region" description="Helical" evidence="18">
    <location>
        <begin position="46"/>
        <end position="69"/>
    </location>
</feature>
<keyword evidence="11 17" id="KW-0067">ATP-binding</keyword>
<evidence type="ECO:0000259" key="19">
    <source>
        <dbReference type="PROSITE" id="PS50011"/>
    </source>
</evidence>
<keyword evidence="7" id="KW-0732">Signal</keyword>
<dbReference type="PROSITE" id="PS50011">
    <property type="entry name" value="PROTEIN_KINASE_DOM"/>
    <property type="match status" value="1"/>
</dbReference>
<evidence type="ECO:0000256" key="5">
    <source>
        <dbReference type="ARBA" id="ARBA00022679"/>
    </source>
</evidence>
<keyword evidence="2" id="KW-1003">Cell membrane</keyword>
<keyword evidence="5" id="KW-0808">Transferase</keyword>
<feature type="binding site" evidence="17">
    <location>
        <position position="138"/>
    </location>
    <ligand>
        <name>ATP</name>
        <dbReference type="ChEBI" id="CHEBI:30616"/>
    </ligand>
</feature>
<dbReference type="GO" id="GO:0005886">
    <property type="term" value="C:plasma membrane"/>
    <property type="evidence" value="ECO:0007669"/>
    <property type="project" value="UniProtKB-SubCell"/>
</dbReference>
<name>A0AAD8P5P9_TARER</name>
<dbReference type="InterPro" id="IPR000719">
    <property type="entry name" value="Prot_kinase_dom"/>
</dbReference>
<keyword evidence="10" id="KW-0418">Kinase</keyword>
<evidence type="ECO:0000256" key="17">
    <source>
        <dbReference type="PROSITE-ProRule" id="PRU10141"/>
    </source>
</evidence>
<evidence type="ECO:0000313" key="20">
    <source>
        <dbReference type="EMBL" id="KAK1432977.1"/>
    </source>
</evidence>
<dbReference type="GO" id="GO:0004674">
    <property type="term" value="F:protein serine/threonine kinase activity"/>
    <property type="evidence" value="ECO:0007669"/>
    <property type="project" value="UniProtKB-KW"/>
</dbReference>